<dbReference type="AlphaFoldDB" id="A0A9J6G157"/>
<evidence type="ECO:0000313" key="4">
    <source>
        <dbReference type="Proteomes" id="UP000821853"/>
    </source>
</evidence>
<evidence type="ECO:0008006" key="5">
    <source>
        <dbReference type="Google" id="ProtNLM"/>
    </source>
</evidence>
<evidence type="ECO:0000313" key="3">
    <source>
        <dbReference type="EMBL" id="KAH9372150.1"/>
    </source>
</evidence>
<dbReference type="EMBL" id="JABSTR010000005">
    <property type="protein sequence ID" value="KAH9372150.1"/>
    <property type="molecule type" value="Genomic_DNA"/>
</dbReference>
<dbReference type="PROSITE" id="PS51257">
    <property type="entry name" value="PROKAR_LIPOPROTEIN"/>
    <property type="match status" value="1"/>
</dbReference>
<reference evidence="3 4" key="1">
    <citation type="journal article" date="2020" name="Cell">
        <title>Large-Scale Comparative Analyses of Tick Genomes Elucidate Their Genetic Diversity and Vector Capacities.</title>
        <authorList>
            <consortium name="Tick Genome and Microbiome Consortium (TIGMIC)"/>
            <person name="Jia N."/>
            <person name="Wang J."/>
            <person name="Shi W."/>
            <person name="Du L."/>
            <person name="Sun Y."/>
            <person name="Zhan W."/>
            <person name="Jiang J.F."/>
            <person name="Wang Q."/>
            <person name="Zhang B."/>
            <person name="Ji P."/>
            <person name="Bell-Sakyi L."/>
            <person name="Cui X.M."/>
            <person name="Yuan T.T."/>
            <person name="Jiang B.G."/>
            <person name="Yang W.F."/>
            <person name="Lam T.T."/>
            <person name="Chang Q.C."/>
            <person name="Ding S.J."/>
            <person name="Wang X.J."/>
            <person name="Zhu J.G."/>
            <person name="Ruan X.D."/>
            <person name="Zhao L."/>
            <person name="Wei J.T."/>
            <person name="Ye R.Z."/>
            <person name="Que T.C."/>
            <person name="Du C.H."/>
            <person name="Zhou Y.H."/>
            <person name="Cheng J.X."/>
            <person name="Dai P.F."/>
            <person name="Guo W.B."/>
            <person name="Han X.H."/>
            <person name="Huang E.J."/>
            <person name="Li L.F."/>
            <person name="Wei W."/>
            <person name="Gao Y.C."/>
            <person name="Liu J.Z."/>
            <person name="Shao H.Z."/>
            <person name="Wang X."/>
            <person name="Wang C.C."/>
            <person name="Yang T.C."/>
            <person name="Huo Q.B."/>
            <person name="Li W."/>
            <person name="Chen H.Y."/>
            <person name="Chen S.E."/>
            <person name="Zhou L.G."/>
            <person name="Ni X.B."/>
            <person name="Tian J.H."/>
            <person name="Sheng Y."/>
            <person name="Liu T."/>
            <person name="Pan Y.S."/>
            <person name="Xia L.Y."/>
            <person name="Li J."/>
            <person name="Zhao F."/>
            <person name="Cao W.C."/>
        </authorList>
    </citation>
    <scope>NUCLEOTIDE SEQUENCE [LARGE SCALE GENOMIC DNA]</scope>
    <source>
        <strain evidence="3">HaeL-2018</strain>
    </source>
</reference>
<gene>
    <name evidence="3" type="ORF">HPB48_009717</name>
</gene>
<name>A0A9J6G157_HAELO</name>
<accession>A0A9J6G157</accession>
<feature type="signal peptide" evidence="2">
    <location>
        <begin position="1"/>
        <end position="24"/>
    </location>
</feature>
<proteinExistence type="predicted"/>
<feature type="coiled-coil region" evidence="1">
    <location>
        <begin position="180"/>
        <end position="217"/>
    </location>
</feature>
<keyword evidence="2" id="KW-0732">Signal</keyword>
<dbReference type="VEuPathDB" id="VectorBase:HLOH_054475"/>
<protein>
    <recommendedName>
        <fullName evidence="5">Secreted protein</fullName>
    </recommendedName>
</protein>
<evidence type="ECO:0000256" key="1">
    <source>
        <dbReference type="SAM" id="Coils"/>
    </source>
</evidence>
<organism evidence="3 4">
    <name type="scientific">Haemaphysalis longicornis</name>
    <name type="common">Bush tick</name>
    <dbReference type="NCBI Taxonomy" id="44386"/>
    <lineage>
        <taxon>Eukaryota</taxon>
        <taxon>Metazoa</taxon>
        <taxon>Ecdysozoa</taxon>
        <taxon>Arthropoda</taxon>
        <taxon>Chelicerata</taxon>
        <taxon>Arachnida</taxon>
        <taxon>Acari</taxon>
        <taxon>Parasitiformes</taxon>
        <taxon>Ixodida</taxon>
        <taxon>Ixodoidea</taxon>
        <taxon>Ixodidae</taxon>
        <taxon>Haemaphysalinae</taxon>
        <taxon>Haemaphysalis</taxon>
    </lineage>
</organism>
<dbReference type="Proteomes" id="UP000821853">
    <property type="component" value="Chromosome 3"/>
</dbReference>
<keyword evidence="1" id="KW-0175">Coiled coil</keyword>
<dbReference type="OrthoDB" id="10613241at2759"/>
<comment type="caution">
    <text evidence="3">The sequence shown here is derived from an EMBL/GenBank/DDBJ whole genome shotgun (WGS) entry which is preliminary data.</text>
</comment>
<sequence length="228" mass="24889">MKTTEPVILLFQALLCIVPTAVQASSTGLVIGCYPDATLIESTRNTASYEALAHALGRLTASTTRCTDYIRPVIGEPSYGHGEAFPMKTTEPVILLFQVSKFVKCYRSDSRFIVVLCPKVLAANAMQCLSMLLLLAGDVELNPGPDTVHEMLEEHLKGQKTIAGDIQVIKTTQTAFSAQLDAMNSKISEIEIALKRVEINEAKIAQLKDDIDNMRTVYRVSAGQASRL</sequence>
<feature type="chain" id="PRO_5039935841" description="Secreted protein" evidence="2">
    <location>
        <begin position="25"/>
        <end position="228"/>
    </location>
</feature>
<evidence type="ECO:0000256" key="2">
    <source>
        <dbReference type="SAM" id="SignalP"/>
    </source>
</evidence>
<keyword evidence="4" id="KW-1185">Reference proteome</keyword>